<dbReference type="InterPro" id="IPR023603">
    <property type="entry name" value="Low_specificity_L-TA-like"/>
</dbReference>
<dbReference type="GO" id="GO:0006567">
    <property type="term" value="P:L-threonine catabolic process"/>
    <property type="evidence" value="ECO:0007669"/>
    <property type="project" value="TreeGrafter"/>
</dbReference>
<reference evidence="7 8" key="1">
    <citation type="journal article" date="2024" name="Nat. Commun.">
        <title>Phylogenomics reveals the evolutionary origins of lichenization in chlorophyte algae.</title>
        <authorList>
            <person name="Puginier C."/>
            <person name="Libourel C."/>
            <person name="Otte J."/>
            <person name="Skaloud P."/>
            <person name="Haon M."/>
            <person name="Grisel S."/>
            <person name="Petersen M."/>
            <person name="Berrin J.G."/>
            <person name="Delaux P.M."/>
            <person name="Dal Grande F."/>
            <person name="Keller J."/>
        </authorList>
    </citation>
    <scope>NUCLEOTIDE SEQUENCE [LARGE SCALE GENOMIC DNA]</scope>
    <source>
        <strain evidence="7 8">SAG 2043</strain>
    </source>
</reference>
<sequence>MRKAMQEAVVGDDVYGEDPTINQLQALAAKVTGKEAALWVPSGTMGNLSAVLAHCGRGDEVIVGDESHVYHYEGGGMSAFGGVAFHVLPTRPNGEIPLEALQAAVRPFEQHSARTGCVCLESSHNRCGGPVLDLGYMEAVHSWAEAQGLPIHLDGARVFNAATYLGVPVAAIAAQVTSMQFCLSKGLGAPVGSMVVGPRAFIGKVHHLRKMLGGGLRQAGVVAAPGIISLTQISTTLANDHANARLLAEGLAKLPQIDLDLSLVHTNIVFFKLRPGSLPAADFVNRLKAAGFLVSLMNGGVRAVTHYDVTPHAPCAS</sequence>
<feature type="domain" description="Aromatic amino acid beta-eliminating lyase/threonine aldolase" evidence="6">
    <location>
        <begin position="1"/>
        <end position="271"/>
    </location>
</feature>
<dbReference type="GO" id="GO:0006545">
    <property type="term" value="P:glycine biosynthetic process"/>
    <property type="evidence" value="ECO:0007669"/>
    <property type="project" value="TreeGrafter"/>
</dbReference>
<dbReference type="SUPFAM" id="SSF53383">
    <property type="entry name" value="PLP-dependent transferases"/>
    <property type="match status" value="1"/>
</dbReference>
<dbReference type="AlphaFoldDB" id="A0AAW1R7U6"/>
<dbReference type="Gene3D" id="3.40.640.10">
    <property type="entry name" value="Type I PLP-dependent aspartate aminotransferase-like (Major domain)"/>
    <property type="match status" value="1"/>
</dbReference>
<dbReference type="Pfam" id="PF01212">
    <property type="entry name" value="Beta_elim_lyase"/>
    <property type="match status" value="1"/>
</dbReference>
<evidence type="ECO:0000256" key="3">
    <source>
        <dbReference type="ARBA" id="ARBA00022898"/>
    </source>
</evidence>
<proteinExistence type="inferred from homology"/>
<comment type="similarity">
    <text evidence="2">Belongs to the threonine aldolase family.</text>
</comment>
<feature type="modified residue" description="N6-(pyridoxal phosphate)lysine" evidence="5">
    <location>
        <position position="185"/>
    </location>
</feature>
<dbReference type="NCBIfam" id="NF041359">
    <property type="entry name" value="GntG_guanitoxin"/>
    <property type="match status" value="1"/>
</dbReference>
<evidence type="ECO:0000313" key="8">
    <source>
        <dbReference type="Proteomes" id="UP001489004"/>
    </source>
</evidence>
<dbReference type="PANTHER" id="PTHR48097:SF9">
    <property type="entry name" value="L-THREONINE ALDOLASE"/>
    <property type="match status" value="1"/>
</dbReference>
<dbReference type="InterPro" id="IPR015422">
    <property type="entry name" value="PyrdxlP-dep_Trfase_small"/>
</dbReference>
<dbReference type="PIRSF" id="PIRSF017617">
    <property type="entry name" value="Thr_aldolase"/>
    <property type="match status" value="1"/>
</dbReference>
<evidence type="ECO:0000259" key="6">
    <source>
        <dbReference type="Pfam" id="PF01212"/>
    </source>
</evidence>
<evidence type="ECO:0000256" key="2">
    <source>
        <dbReference type="ARBA" id="ARBA00006966"/>
    </source>
</evidence>
<accession>A0AAW1R7U6</accession>
<dbReference type="Gene3D" id="3.90.1150.10">
    <property type="entry name" value="Aspartate Aminotransferase, domain 1"/>
    <property type="match status" value="1"/>
</dbReference>
<keyword evidence="4" id="KW-0456">Lyase</keyword>
<dbReference type="GO" id="GO:0005829">
    <property type="term" value="C:cytosol"/>
    <property type="evidence" value="ECO:0007669"/>
    <property type="project" value="TreeGrafter"/>
</dbReference>
<evidence type="ECO:0000256" key="1">
    <source>
        <dbReference type="ARBA" id="ARBA00001933"/>
    </source>
</evidence>
<gene>
    <name evidence="7" type="ORF">WJX72_007383</name>
</gene>
<dbReference type="GO" id="GO:0008732">
    <property type="term" value="F:L-allo-threonine aldolase activity"/>
    <property type="evidence" value="ECO:0007669"/>
    <property type="project" value="TreeGrafter"/>
</dbReference>
<evidence type="ECO:0000256" key="4">
    <source>
        <dbReference type="ARBA" id="ARBA00023239"/>
    </source>
</evidence>
<dbReference type="InterPro" id="IPR001597">
    <property type="entry name" value="ArAA_b-elim_lyase/Thr_aldolase"/>
</dbReference>
<dbReference type="EMBL" id="JALJOR010000001">
    <property type="protein sequence ID" value="KAK9829692.1"/>
    <property type="molecule type" value="Genomic_DNA"/>
</dbReference>
<evidence type="ECO:0000256" key="5">
    <source>
        <dbReference type="PIRSR" id="PIRSR017617-1"/>
    </source>
</evidence>
<comment type="cofactor">
    <cofactor evidence="1">
        <name>pyridoxal 5'-phosphate</name>
        <dbReference type="ChEBI" id="CHEBI:597326"/>
    </cofactor>
</comment>
<protein>
    <recommendedName>
        <fullName evidence="6">Aromatic amino acid beta-eliminating lyase/threonine aldolase domain-containing protein</fullName>
    </recommendedName>
</protein>
<dbReference type="InterPro" id="IPR015421">
    <property type="entry name" value="PyrdxlP-dep_Trfase_major"/>
</dbReference>
<dbReference type="PANTHER" id="PTHR48097">
    <property type="entry name" value="L-THREONINE ALDOLASE-RELATED"/>
    <property type="match status" value="1"/>
</dbReference>
<name>A0AAW1R7U6_9CHLO</name>
<dbReference type="FunFam" id="3.40.640.10:FF:000030">
    <property type="entry name" value="Low-specificity L-threonine aldolase"/>
    <property type="match status" value="1"/>
</dbReference>
<dbReference type="InterPro" id="IPR015424">
    <property type="entry name" value="PyrdxlP-dep_Trfase"/>
</dbReference>
<keyword evidence="3" id="KW-0663">Pyridoxal phosphate</keyword>
<evidence type="ECO:0000313" key="7">
    <source>
        <dbReference type="EMBL" id="KAK9829692.1"/>
    </source>
</evidence>
<comment type="caution">
    <text evidence="7">The sequence shown here is derived from an EMBL/GenBank/DDBJ whole genome shotgun (WGS) entry which is preliminary data.</text>
</comment>
<organism evidence="7 8">
    <name type="scientific">[Myrmecia] bisecta</name>
    <dbReference type="NCBI Taxonomy" id="41462"/>
    <lineage>
        <taxon>Eukaryota</taxon>
        <taxon>Viridiplantae</taxon>
        <taxon>Chlorophyta</taxon>
        <taxon>core chlorophytes</taxon>
        <taxon>Trebouxiophyceae</taxon>
        <taxon>Trebouxiales</taxon>
        <taxon>Trebouxiaceae</taxon>
        <taxon>Myrmecia</taxon>
    </lineage>
</organism>
<dbReference type="Proteomes" id="UP001489004">
    <property type="component" value="Unassembled WGS sequence"/>
</dbReference>
<keyword evidence="8" id="KW-1185">Reference proteome</keyword>